<feature type="transmembrane region" description="Helical" evidence="1">
    <location>
        <begin position="29"/>
        <end position="49"/>
    </location>
</feature>
<proteinExistence type="predicted"/>
<dbReference type="EMBL" id="NJHN03000129">
    <property type="protein sequence ID" value="KAH9412580.1"/>
    <property type="molecule type" value="Genomic_DNA"/>
</dbReference>
<accession>A0ABQ8IQG9</accession>
<feature type="transmembrane region" description="Helical" evidence="1">
    <location>
        <begin position="230"/>
        <end position="252"/>
    </location>
</feature>
<feature type="transmembrane region" description="Helical" evidence="1">
    <location>
        <begin position="355"/>
        <end position="376"/>
    </location>
</feature>
<organism evidence="2 3">
    <name type="scientific">Dermatophagoides pteronyssinus</name>
    <name type="common">European house dust mite</name>
    <dbReference type="NCBI Taxonomy" id="6956"/>
    <lineage>
        <taxon>Eukaryota</taxon>
        <taxon>Metazoa</taxon>
        <taxon>Ecdysozoa</taxon>
        <taxon>Arthropoda</taxon>
        <taxon>Chelicerata</taxon>
        <taxon>Arachnida</taxon>
        <taxon>Acari</taxon>
        <taxon>Acariformes</taxon>
        <taxon>Sarcoptiformes</taxon>
        <taxon>Astigmata</taxon>
        <taxon>Psoroptidia</taxon>
        <taxon>Analgoidea</taxon>
        <taxon>Pyroglyphidae</taxon>
        <taxon>Dermatophagoidinae</taxon>
        <taxon>Dermatophagoides</taxon>
    </lineage>
</organism>
<protein>
    <recommendedName>
        <fullName evidence="4">Gustatory receptor</fullName>
    </recommendedName>
</protein>
<comment type="caution">
    <text evidence="2">The sequence shown here is derived from an EMBL/GenBank/DDBJ whole genome shotgun (WGS) entry which is preliminary data.</text>
</comment>
<keyword evidence="1" id="KW-1133">Transmembrane helix</keyword>
<feature type="transmembrane region" description="Helical" evidence="1">
    <location>
        <begin position="388"/>
        <end position="407"/>
    </location>
</feature>
<gene>
    <name evidence="2" type="ORF">DERP_006542</name>
</gene>
<keyword evidence="1" id="KW-0472">Membrane</keyword>
<keyword evidence="1" id="KW-0812">Transmembrane</keyword>
<feature type="transmembrane region" description="Helical" evidence="1">
    <location>
        <begin position="205"/>
        <end position="224"/>
    </location>
</feature>
<feature type="transmembrane region" description="Helical" evidence="1">
    <location>
        <begin position="470"/>
        <end position="489"/>
    </location>
</feature>
<dbReference type="Proteomes" id="UP000887458">
    <property type="component" value="Unassembled WGS sequence"/>
</dbReference>
<keyword evidence="3" id="KW-1185">Reference proteome</keyword>
<reference evidence="2 3" key="1">
    <citation type="journal article" date="2018" name="J. Allergy Clin. Immunol.">
        <title>High-quality assembly of Dermatophagoides pteronyssinus genome and transcriptome reveals a wide range of novel allergens.</title>
        <authorList>
            <person name="Liu X.Y."/>
            <person name="Yang K.Y."/>
            <person name="Wang M.Q."/>
            <person name="Kwok J.S."/>
            <person name="Zeng X."/>
            <person name="Yang Z."/>
            <person name="Xiao X.J."/>
            <person name="Lau C.P."/>
            <person name="Li Y."/>
            <person name="Huang Z.M."/>
            <person name="Ba J.G."/>
            <person name="Yim A.K."/>
            <person name="Ouyang C.Y."/>
            <person name="Ngai S.M."/>
            <person name="Chan T.F."/>
            <person name="Leung E.L."/>
            <person name="Liu L."/>
            <person name="Liu Z.G."/>
            <person name="Tsui S.K."/>
        </authorList>
    </citation>
    <scope>NUCLEOTIDE SEQUENCE [LARGE SCALE GENOMIC DNA]</scope>
    <source>
        <strain evidence="2">Derp</strain>
    </source>
</reference>
<evidence type="ECO:0000313" key="2">
    <source>
        <dbReference type="EMBL" id="KAH9412580.1"/>
    </source>
</evidence>
<sequence>MVDELRFYYQIRRLITDNRYRRLHRYETILIWIEFIRFASYLLFCYTDIRLFQTFAPYDPTIQYIFGDLLYQTKTETTKNPFETHQDILRLITFIMTVGILYIIQSQYVIYFNDYQLIGFQSVYDLTVRNMDVYRKCLLHPYRTDKNWFKHLSFWSFIRSLSMKNHSNNNNRSLTLKQLLSIKYLTKHLRRQIIYEHFRRIRMKIIPYISGEHKLLLILSTLIIHDYSLFIHTISTIAILNFCCLSYIRYLIDKIDNFFIPYRSLNILIILSDSALHFSIAHILIRNSIIYLNMATISQIYLLKRLKFLNQLMFRLAERQCKKYYMNRLDEFLYSQYRQQITYICRMIGNSNGTIWANVILFALFSNLPINIIAIYRVLFTPMNMETLMIHIVFINLQIGTIMLTLFPMTKQNKMMHQGKHYLPRIQISLKRSHQYNMKIKTLELYERLTSSKQQFGFSIGQIHIINLKYFVEIFMSYVGLILVMFNFLSKVLKL</sequence>
<name>A0ABQ8IQG9_DERPT</name>
<reference evidence="2 3" key="2">
    <citation type="journal article" date="2022" name="Mol. Biol. Evol.">
        <title>Comparative Genomics Reveals Insights into the Divergent Evolution of Astigmatic Mites and Household Pest Adaptations.</title>
        <authorList>
            <person name="Xiong Q."/>
            <person name="Wan A.T."/>
            <person name="Liu X."/>
            <person name="Fung C.S."/>
            <person name="Xiao X."/>
            <person name="Malainual N."/>
            <person name="Hou J."/>
            <person name="Wang L."/>
            <person name="Wang M."/>
            <person name="Yang K.Y."/>
            <person name="Cui Y."/>
            <person name="Leung E.L."/>
            <person name="Nong W."/>
            <person name="Shin S.K."/>
            <person name="Au S.W."/>
            <person name="Jeong K.Y."/>
            <person name="Chew F.T."/>
            <person name="Hui J.H."/>
            <person name="Leung T.F."/>
            <person name="Tungtrongchitr A."/>
            <person name="Zhong N."/>
            <person name="Liu Z."/>
            <person name="Tsui S.K."/>
        </authorList>
    </citation>
    <scope>NUCLEOTIDE SEQUENCE [LARGE SCALE GENOMIC DNA]</scope>
    <source>
        <strain evidence="2">Derp</strain>
    </source>
</reference>
<feature type="transmembrane region" description="Helical" evidence="1">
    <location>
        <begin position="88"/>
        <end position="104"/>
    </location>
</feature>
<evidence type="ECO:0008006" key="4">
    <source>
        <dbReference type="Google" id="ProtNLM"/>
    </source>
</evidence>
<evidence type="ECO:0000313" key="3">
    <source>
        <dbReference type="Proteomes" id="UP000887458"/>
    </source>
</evidence>
<evidence type="ECO:0000256" key="1">
    <source>
        <dbReference type="SAM" id="Phobius"/>
    </source>
</evidence>